<dbReference type="STRING" id="237682.SAMN05421676_101276"/>
<dbReference type="Proteomes" id="UP000199095">
    <property type="component" value="Unassembled WGS sequence"/>
</dbReference>
<dbReference type="InterPro" id="IPR003797">
    <property type="entry name" value="DegV"/>
</dbReference>
<dbReference type="InterPro" id="IPR050270">
    <property type="entry name" value="DegV_domain_contain"/>
</dbReference>
<dbReference type="PANTHER" id="PTHR33434">
    <property type="entry name" value="DEGV DOMAIN-CONTAINING PROTEIN DR_1986-RELATED"/>
    <property type="match status" value="1"/>
</dbReference>
<gene>
    <name evidence="2" type="ORF">SAMN05421676_101276</name>
</gene>
<organism evidence="2 3">
    <name type="scientific">Salinibacillus kushneri</name>
    <dbReference type="NCBI Taxonomy" id="237682"/>
    <lineage>
        <taxon>Bacteria</taxon>
        <taxon>Bacillati</taxon>
        <taxon>Bacillota</taxon>
        <taxon>Bacilli</taxon>
        <taxon>Bacillales</taxon>
        <taxon>Bacillaceae</taxon>
        <taxon>Salinibacillus</taxon>
    </lineage>
</organism>
<dbReference type="InterPro" id="IPR043168">
    <property type="entry name" value="DegV_C"/>
</dbReference>
<name>A0A1H9YSD0_9BACI</name>
<dbReference type="Gene3D" id="3.40.50.10170">
    <property type="match status" value="1"/>
</dbReference>
<keyword evidence="3" id="KW-1185">Reference proteome</keyword>
<dbReference type="SUPFAM" id="SSF82549">
    <property type="entry name" value="DAK1/DegV-like"/>
    <property type="match status" value="1"/>
</dbReference>
<dbReference type="PANTHER" id="PTHR33434:SF2">
    <property type="entry name" value="FATTY ACID-BINDING PROTEIN TM_1468"/>
    <property type="match status" value="1"/>
</dbReference>
<dbReference type="NCBIfam" id="TIGR00762">
    <property type="entry name" value="DegV"/>
    <property type="match status" value="1"/>
</dbReference>
<evidence type="ECO:0000313" key="3">
    <source>
        <dbReference type="Proteomes" id="UP000199095"/>
    </source>
</evidence>
<dbReference type="GO" id="GO:0008289">
    <property type="term" value="F:lipid binding"/>
    <property type="evidence" value="ECO:0007669"/>
    <property type="project" value="UniProtKB-KW"/>
</dbReference>
<proteinExistence type="predicted"/>
<sequence>MSGMVKTAVLTDSTAYIPKELRDKWNIYMVPLNVIVDNESYQEEVDIQADEFYERMRDMEELPKTSQPSIGMVREKLEQLSEDYDAVIAVHLSSGISGTLQGTIAAGEIVEEIDVYAYDSEISCMAQGFMALEAARLAEENTSPEKIIERLDEVKATNKAYFMVDDLTNLHKGGRLNTAQAMLGSLLQVKPILHFVDGQIEPFEKIRTRKKALNRVRELFDEAATTGKELEACVIHSQREDEAKQWKEELESKYDNVSCQISYFGPVIGTHLGEGALGLTWYEK</sequence>
<accession>A0A1H9YSD0</accession>
<evidence type="ECO:0000313" key="2">
    <source>
        <dbReference type="EMBL" id="SES72025.1"/>
    </source>
</evidence>
<reference evidence="3" key="1">
    <citation type="submission" date="2016-10" db="EMBL/GenBank/DDBJ databases">
        <authorList>
            <person name="Varghese N."/>
            <person name="Submissions S."/>
        </authorList>
    </citation>
    <scope>NUCLEOTIDE SEQUENCE [LARGE SCALE GENOMIC DNA]</scope>
    <source>
        <strain evidence="3">CGMCC 1.3566</strain>
    </source>
</reference>
<keyword evidence="1" id="KW-0446">Lipid-binding</keyword>
<dbReference type="Gene3D" id="3.30.1180.10">
    <property type="match status" value="1"/>
</dbReference>
<dbReference type="Pfam" id="PF02645">
    <property type="entry name" value="DegV"/>
    <property type="match status" value="1"/>
</dbReference>
<evidence type="ECO:0000256" key="1">
    <source>
        <dbReference type="ARBA" id="ARBA00023121"/>
    </source>
</evidence>
<dbReference type="AlphaFoldDB" id="A0A1H9YSD0"/>
<dbReference type="EMBL" id="FOHJ01000001">
    <property type="protein sequence ID" value="SES72025.1"/>
    <property type="molecule type" value="Genomic_DNA"/>
</dbReference>
<protein>
    <submittedName>
        <fullName evidence="2">EDD domain protein, DegV family</fullName>
    </submittedName>
</protein>
<dbReference type="PROSITE" id="PS51482">
    <property type="entry name" value="DEGV"/>
    <property type="match status" value="1"/>
</dbReference>